<evidence type="ECO:0000256" key="1">
    <source>
        <dbReference type="ARBA" id="ARBA00022801"/>
    </source>
</evidence>
<dbReference type="SUPFAM" id="SSF53590">
    <property type="entry name" value="Nucleoside hydrolase"/>
    <property type="match status" value="1"/>
</dbReference>
<dbReference type="STRING" id="460384.SAMN05216313_112129"/>
<dbReference type="InterPro" id="IPR023186">
    <property type="entry name" value="IUNH"/>
</dbReference>
<evidence type="ECO:0000259" key="3">
    <source>
        <dbReference type="Pfam" id="PF01156"/>
    </source>
</evidence>
<keyword evidence="2" id="KW-0326">Glycosidase</keyword>
<gene>
    <name evidence="4" type="ORF">SAMN05216313_112129</name>
</gene>
<dbReference type="AlphaFoldDB" id="A0A1I0GPE8"/>
<feature type="domain" description="Inosine/uridine-preferring nucleoside hydrolase" evidence="3">
    <location>
        <begin position="4"/>
        <end position="307"/>
    </location>
</feature>
<dbReference type="InterPro" id="IPR036452">
    <property type="entry name" value="Ribo_hydro-like"/>
</dbReference>
<dbReference type="PANTHER" id="PTHR12304:SF4">
    <property type="entry name" value="URIDINE NUCLEOSIDASE"/>
    <property type="match status" value="1"/>
</dbReference>
<sequence length="324" mass="35195">MRKLIIDTDCGSDDAVALIMALKSREISVEAITTVGGNVPMELATQNALMTMEITGAQMPPLYAGAARPLFRDLVTAVNVHGEDGMGDLGLIHPAGRAETEHAADAILRIVKTYPDEVEIVTIGPVTNIALAIMKDPAAMKRVKHIYSMGTTGFGPGNCTPVSEFNIYVDAEAFHRMITAGIPVTIVGFDLCLGDSVLTKEDMEMLMNSRKEEAVFSVKCNRLLAEYNLAAHNQYFVDLPDAVAMAVALWDDIAIEKKACYAHVCLKEEAAYGQVIFNDGSKLAIQEGFGELAPNVEVCTKLNNALYKKRLLSLLMEENTCYTV</sequence>
<name>A0A1I0GPE8_9FIRM</name>
<protein>
    <submittedName>
        <fullName evidence="4">Purine nucleosidase</fullName>
    </submittedName>
</protein>
<dbReference type="GO" id="GO:0006152">
    <property type="term" value="P:purine nucleoside catabolic process"/>
    <property type="evidence" value="ECO:0007669"/>
    <property type="project" value="TreeGrafter"/>
</dbReference>
<dbReference type="RefSeq" id="WP_092364420.1">
    <property type="nucleotide sequence ID" value="NZ_CAJJSN010000001.1"/>
</dbReference>
<dbReference type="GO" id="GO:0008477">
    <property type="term" value="F:purine nucleosidase activity"/>
    <property type="evidence" value="ECO:0007669"/>
    <property type="project" value="TreeGrafter"/>
</dbReference>
<dbReference type="InterPro" id="IPR001910">
    <property type="entry name" value="Inosine/uridine_hydrolase_dom"/>
</dbReference>
<dbReference type="PANTHER" id="PTHR12304">
    <property type="entry name" value="INOSINE-URIDINE PREFERRING NUCLEOSIDE HYDROLASE"/>
    <property type="match status" value="1"/>
</dbReference>
<dbReference type="Gene3D" id="3.90.245.10">
    <property type="entry name" value="Ribonucleoside hydrolase-like"/>
    <property type="match status" value="1"/>
</dbReference>
<proteinExistence type="predicted"/>
<organism evidence="4 5">
    <name type="scientific">Enterocloster lavalensis</name>
    <dbReference type="NCBI Taxonomy" id="460384"/>
    <lineage>
        <taxon>Bacteria</taxon>
        <taxon>Bacillati</taxon>
        <taxon>Bacillota</taxon>
        <taxon>Clostridia</taxon>
        <taxon>Lachnospirales</taxon>
        <taxon>Lachnospiraceae</taxon>
        <taxon>Enterocloster</taxon>
    </lineage>
</organism>
<evidence type="ECO:0000313" key="5">
    <source>
        <dbReference type="Proteomes" id="UP000198508"/>
    </source>
</evidence>
<reference evidence="5" key="1">
    <citation type="submission" date="2016-10" db="EMBL/GenBank/DDBJ databases">
        <authorList>
            <person name="Varghese N."/>
            <person name="Submissions S."/>
        </authorList>
    </citation>
    <scope>NUCLEOTIDE SEQUENCE [LARGE SCALE GENOMIC DNA]</scope>
    <source>
        <strain evidence="5">NLAE-zl-G277</strain>
    </source>
</reference>
<evidence type="ECO:0000256" key="2">
    <source>
        <dbReference type="ARBA" id="ARBA00023295"/>
    </source>
</evidence>
<keyword evidence="5" id="KW-1185">Reference proteome</keyword>
<dbReference type="Pfam" id="PF01156">
    <property type="entry name" value="IU_nuc_hydro"/>
    <property type="match status" value="1"/>
</dbReference>
<dbReference type="Proteomes" id="UP000198508">
    <property type="component" value="Unassembled WGS sequence"/>
</dbReference>
<accession>A0A1I0GPE8</accession>
<keyword evidence="1" id="KW-0378">Hydrolase</keyword>
<dbReference type="GO" id="GO:0005829">
    <property type="term" value="C:cytosol"/>
    <property type="evidence" value="ECO:0007669"/>
    <property type="project" value="TreeGrafter"/>
</dbReference>
<dbReference type="EMBL" id="FOIM01000012">
    <property type="protein sequence ID" value="SET72924.1"/>
    <property type="molecule type" value="Genomic_DNA"/>
</dbReference>
<evidence type="ECO:0000313" key="4">
    <source>
        <dbReference type="EMBL" id="SET72924.1"/>
    </source>
</evidence>